<dbReference type="STRING" id="1841860.GCA_900157375_02133"/>
<evidence type="ECO:0000313" key="1">
    <source>
        <dbReference type="EMBL" id="SPM34316.1"/>
    </source>
</evidence>
<proteinExistence type="predicted"/>
<accession>A0A2U3NS27</accession>
<dbReference type="SUPFAM" id="SSF52980">
    <property type="entry name" value="Restriction endonuclease-like"/>
    <property type="match status" value="1"/>
</dbReference>
<name>A0A2U3NS27_9MYCO</name>
<dbReference type="InterPro" id="IPR011335">
    <property type="entry name" value="Restrct_endonuc-II-like"/>
</dbReference>
<dbReference type="Gene3D" id="3.40.960.10">
    <property type="entry name" value="VSR Endonuclease"/>
    <property type="match status" value="1"/>
</dbReference>
<dbReference type="OrthoDB" id="5181611at2"/>
<gene>
    <name evidence="1" type="ORF">MRAB57_2130</name>
</gene>
<dbReference type="EMBL" id="FUFA01000004">
    <property type="protein sequence ID" value="SPM34316.1"/>
    <property type="molecule type" value="Genomic_DNA"/>
</dbReference>
<dbReference type="AlphaFoldDB" id="A0A2U3NS27"/>
<evidence type="ECO:0008006" key="3">
    <source>
        <dbReference type="Google" id="ProtNLM"/>
    </source>
</evidence>
<sequence length="286" mass="31723">MGPFIGSEAVASGIVTPYALRSRFVAIHPDVYLPTGTELTARSRAHAAWLWSRRRGIVAGSSAAALHGAKWIDDRASAELLYAYRRPPAGISTWSDLVAEDERALIAGLPLTTPARTALDLACRYPVVKAVAAIDALSRATGLKMAEVEMLAERYRGHRNIRRARRAMRLVDAGAESPRETWLRLLLIEAGYLRPQTQITVYGQYGERVGVLDMGWEDIKVGVEYEGDHHRTDRRQFNRDIARYEALSDLGWIAIRVTAEDTRGGILARVAAAWARRMCTQRGQSA</sequence>
<keyword evidence="2" id="KW-1185">Reference proteome</keyword>
<reference evidence="1 2" key="1">
    <citation type="submission" date="2017-01" db="EMBL/GenBank/DDBJ databases">
        <authorList>
            <consortium name="Urmite Genomes"/>
        </authorList>
    </citation>
    <scope>NUCLEOTIDE SEQUENCE [LARGE SCALE GENOMIC DNA]</scope>
    <source>
        <strain evidence="1 2">AB57</strain>
    </source>
</reference>
<dbReference type="RefSeq" id="WP_077087541.1">
    <property type="nucleotide sequence ID" value="NZ_LT721901.1"/>
</dbReference>
<protein>
    <recommendedName>
        <fullName evidence="3">DUF559 domain-containing protein</fullName>
    </recommendedName>
</protein>
<evidence type="ECO:0000313" key="2">
    <source>
        <dbReference type="Proteomes" id="UP000240988"/>
    </source>
</evidence>
<organism evidence="1 2">
    <name type="scientific">Mycobacterium rhizamassiliense</name>
    <dbReference type="NCBI Taxonomy" id="1841860"/>
    <lineage>
        <taxon>Bacteria</taxon>
        <taxon>Bacillati</taxon>
        <taxon>Actinomycetota</taxon>
        <taxon>Actinomycetes</taxon>
        <taxon>Mycobacteriales</taxon>
        <taxon>Mycobacteriaceae</taxon>
        <taxon>Mycobacterium</taxon>
    </lineage>
</organism>
<dbReference type="Proteomes" id="UP000240988">
    <property type="component" value="Unassembled WGS sequence"/>
</dbReference>